<feature type="compositionally biased region" description="Basic residues" evidence="7">
    <location>
        <begin position="5004"/>
        <end position="5016"/>
    </location>
</feature>
<feature type="compositionally biased region" description="Basic and acidic residues" evidence="7">
    <location>
        <begin position="1282"/>
        <end position="1302"/>
    </location>
</feature>
<evidence type="ECO:0000313" key="10">
    <source>
        <dbReference type="EMBL" id="OTN67685.1"/>
    </source>
</evidence>
<feature type="compositionally biased region" description="Basic residues" evidence="7">
    <location>
        <begin position="1751"/>
        <end position="1775"/>
    </location>
</feature>
<feature type="compositionally biased region" description="Low complexity" evidence="7">
    <location>
        <begin position="2159"/>
        <end position="2188"/>
    </location>
</feature>
<keyword evidence="4" id="KW-0833">Ubl conjugation pathway</keyword>
<feature type="region of interest" description="Disordered" evidence="7">
    <location>
        <begin position="1642"/>
        <end position="1799"/>
    </location>
</feature>
<dbReference type="PANTHER" id="PTHR13367">
    <property type="entry name" value="UBIQUITIN THIOESTERASE"/>
    <property type="match status" value="1"/>
</dbReference>
<dbReference type="InterPro" id="IPR051346">
    <property type="entry name" value="OTU_Deubiquitinase"/>
</dbReference>
<feature type="compositionally biased region" description="Basic residues" evidence="7">
    <location>
        <begin position="4681"/>
        <end position="4694"/>
    </location>
</feature>
<dbReference type="EMBL" id="NETL01000019">
    <property type="protein sequence ID" value="OTN67685.1"/>
    <property type="molecule type" value="Genomic_DNA"/>
</dbReference>
<evidence type="ECO:0000256" key="6">
    <source>
        <dbReference type="ARBA" id="ARBA00022807"/>
    </source>
</evidence>
<dbReference type="eggNOG" id="ENOG502QR0Q">
    <property type="taxonomic scope" value="Eukaryota"/>
</dbReference>
<evidence type="ECO:0000259" key="9">
    <source>
        <dbReference type="Pfam" id="PF12359"/>
    </source>
</evidence>
<feature type="compositionally biased region" description="Low complexity" evidence="7">
    <location>
        <begin position="2889"/>
        <end position="2901"/>
    </location>
</feature>
<feature type="region of interest" description="Disordered" evidence="7">
    <location>
        <begin position="4959"/>
        <end position="5026"/>
    </location>
</feature>
<feature type="compositionally biased region" description="Basic and acidic residues" evidence="7">
    <location>
        <begin position="2902"/>
        <end position="2919"/>
    </location>
</feature>
<feature type="compositionally biased region" description="Basic and acidic residues" evidence="7">
    <location>
        <begin position="2947"/>
        <end position="2963"/>
    </location>
</feature>
<dbReference type="OrthoDB" id="2684236at2759"/>
<dbReference type="Proteomes" id="UP000195012">
    <property type="component" value="Unassembled WGS sequence"/>
</dbReference>
<feature type="compositionally biased region" description="Basic and acidic residues" evidence="7">
    <location>
        <begin position="2140"/>
        <end position="2153"/>
    </location>
</feature>
<evidence type="ECO:0000259" key="8">
    <source>
        <dbReference type="Pfam" id="PF12340"/>
    </source>
</evidence>
<feature type="region of interest" description="Disordered" evidence="7">
    <location>
        <begin position="6473"/>
        <end position="6495"/>
    </location>
</feature>
<feature type="compositionally biased region" description="Basic and acidic residues" evidence="7">
    <location>
        <begin position="4614"/>
        <end position="4642"/>
    </location>
</feature>
<feature type="region of interest" description="Disordered" evidence="7">
    <location>
        <begin position="3545"/>
        <end position="3574"/>
    </location>
</feature>
<feature type="compositionally biased region" description="Low complexity" evidence="7">
    <location>
        <begin position="2820"/>
        <end position="2834"/>
    </location>
</feature>
<evidence type="ECO:0000256" key="1">
    <source>
        <dbReference type="ARBA" id="ARBA00000707"/>
    </source>
</evidence>
<dbReference type="GO" id="GO:0005737">
    <property type="term" value="C:cytoplasm"/>
    <property type="evidence" value="ECO:0007669"/>
    <property type="project" value="TreeGrafter"/>
</dbReference>
<feature type="compositionally biased region" description="Polar residues" evidence="7">
    <location>
        <begin position="2872"/>
        <end position="2886"/>
    </location>
</feature>
<feature type="compositionally biased region" description="Acidic residues" evidence="7">
    <location>
        <begin position="1647"/>
        <end position="1661"/>
    </location>
</feature>
<comment type="catalytic activity">
    <reaction evidence="1">
        <text>Thiol-dependent hydrolysis of ester, thioester, amide, peptide and isopeptide bonds formed by the C-terminal Gly of ubiquitin (a 76-residue protein attached to proteins as an intracellular targeting signal).</text>
        <dbReference type="EC" id="3.4.19.12"/>
    </reaction>
</comment>
<feature type="compositionally biased region" description="Basic and acidic residues" evidence="7">
    <location>
        <begin position="1734"/>
        <end position="1750"/>
    </location>
</feature>
<dbReference type="InterPro" id="IPR022105">
    <property type="entry name" value="DUF3645"/>
</dbReference>
<dbReference type="VEuPathDB" id="PlasmoDB:PKNH_1349700"/>
<keyword evidence="3" id="KW-0645">Protease</keyword>
<feature type="domain" description="DUF3645" evidence="9">
    <location>
        <begin position="4529"/>
        <end position="4559"/>
    </location>
</feature>
<evidence type="ECO:0000256" key="5">
    <source>
        <dbReference type="ARBA" id="ARBA00022801"/>
    </source>
</evidence>
<protein>
    <recommendedName>
        <fullName evidence="2">ubiquitinyl hydrolase 1</fullName>
        <ecNumber evidence="2">3.4.19.12</ecNumber>
    </recommendedName>
</protein>
<feature type="compositionally biased region" description="Low complexity" evidence="7">
    <location>
        <begin position="5205"/>
        <end position="5214"/>
    </location>
</feature>
<feature type="compositionally biased region" description="Polar residues" evidence="7">
    <location>
        <begin position="4595"/>
        <end position="4612"/>
    </location>
</feature>
<evidence type="ECO:0000313" key="11">
    <source>
        <dbReference type="Proteomes" id="UP000195012"/>
    </source>
</evidence>
<sequence>MSNYIWNNTYSLEFLSEDFYDLNISTKDNVYEVVRRRKDDNEVESLSINISNHICMFVQLLDNLLGKISYNNSTINDTLNYKKLSDIFHFVKNQLYNCDYSLFLRIYSIYHTYNHRKNGYLDVNNLYTFILDIINKIENLNDNNFLILPGGFYLQKEKMLIKILYIIHKQNNMYSFTVLNNSIYGIQYHPFKIDQVDNLGVLLRDVTLCIKNISKNFLTNSLFWLCLYRLYIFPNPDNVDILYQVLLPYLNNSFLTNNWNLKNNKTVRVSHMGGSDVGHVSSSGVDTLNVNPYGDALGRTGNSPNSQNLLSGTYNYGNNLSYRSMNHTGGNFRGYEQATKFNDPSQVPKLINLDHVGSGSGDLQSGNKFKTYENSPPQKSDYFSAFDFIDNVSRREEEKHIYVGGGMGNEKSANQSEKYGGIYVNIYKNKFTSFSMSLYYCIIYILKVLNIPEEDVEVFKIFLYYSIVLKLCDDLFVYESAEKNRLDGSNAKFMGTGKENIFSNRSDKKEEASFFGNNMSSYPGDGISSTMDINHLSGNYERGGDGQHMYLQNDGNMPKSNIYGKIEIKKDPNKIDSTFFVFLDMSIRKLCILFHQYFCKMKMGIYDKNKMIKNEILNEILKKVLFVKYMYTKVESRFYADVTITGGGEIMKGKDYKNSIKFPMEILLQEHMYKNYRKIEIKKDVNIPISFYISRRTIHTLDDLYVILYQTNIITNILINQKNYIKHCYLLAFSFLSHVLNNILPSPKHFIYLSQFQKLKRSLQISLFQEIYHMHNNIYFISSSIVQNKQIVMYKIVNSSMLLFLYDFLLRIPCVDVCSPFAVHYNGFSTGRGSYLVHPRGGIDVGSSESESAERRGGRRNGGSHYQMIKQFSRNVADNDSYSSLDECAHADSGAGIQLSGYCIDISVLECFSNYFLIINPKLNIMRSDIIEYFYKINEKKINKNSELFLFEKSNDINTSEIEILENISLDLGLDRKKNHIIEYYCGQNILFKQLIPEFYHLRDMLFLFKSYMCPYIDKLPPVRVYKYDDINLKFSYKNKLHVSVFNREIDICGYMCPPKDTKLNFFSFLYQFMQSQESKKDNCILTYSNPNMYTSTYIENELDVLYVNDLPFFHPSLNLRDVEILLQYLTVPYIRIPLILEFFCDKNRIKSFQSFDIQQLLLCTLFEPYIFKNKYKVTEEDNYIPTKDRNIFATKYGLLLNELIMSPKNVLCSIYSYLEFFFSFDKENSSSGKLIMVFIVMLCTYVNSYIGLLVETNREIRRNLRNIENIISKEGLVHGGKRTEGEVAPGAEKHKSGETGRAKRNRRRKKRKLHFFNKLRKKLIKNELYCSDDVFSNLDTYYRKIKRKLEDEVIDVLLKYARLCIQKNDITTCCIYHGCILLIYKDIKFRELNRNNVKNLLSSIFFILTYYTFNAETNYADLKNIYGLGSLFVNTTDSLSGGGMEFSHVGRNKDKGIANPMEFAGSDGDPSSDSFSLLIKTFSLCECDIFISIHRHRNMLLKYLERNEMERNIIFEHTIHVCACVHENNKNEYTSGGRLNRYNSNIFLNFRANENIIRKWMPAHKFKHVGIYTIENVKHGRGNRGEDEEKGEVWQGKGRRHGGKMATSNYFFTSSDSSSSLAITSSSCSADLSGSSISYNSSMSSYDDDFSSTEEDESDECEKAGEVANGSVQKSQQGDAAASMEREAESLPFDEIANRKQDGEDKNGGLSGEKGKIGTDQQNRAKSRRKTRKEPNEKEEVDKEAEKINQLKRKKRKKKKKQKKQIKMMQRRRRDFLDNQDDESYKDGTIRNPLHDTESLPSNSINPILNLPSFLKITNRNITASSEKRKLRMQRARARAKAKRDSILSNNKYISYIKKIVKEKNILINLQLFTFSYKDNNIITLNDNIKKFKNYRDVFFNNKNTYLRNEKRKRAHHSSRIKKKNVKVLITQSYQNFCSFNIIGKKHNLEVWKISNKINLKNLMKYKYDKSKIFYIKSGSLLSGMKFSPTKTGQVSSENASGDNLNMTCFYNFLSSEVKTGVLYEQENNDMYVRIIWKFKKSDMCRPNGDNNTKGIRISAEDVKGKDNNALGGSDDYGARKDKELLELKSFNINYETQNIEGLFNFKYEENQYDSSLINTTEESSFSDDTRIVSNGYDLEGHPGGDNGEKASTRLMPSSTSSSDASSGRSSGGSSLAGGDLAILGAGNEPNGRTKGRSNKEGKKGNYKESAGGNLIKSGVTNLEGKKENKKKNESHVDKEAKEEEEHGLREIIYRKDMNCIYIYNIYFKLNRFVKKLYYCSDVKKVYFSTSINRCKNLFYNFENNNVRLCYYNSKETYDKYSVSISRNLYNNIQVQTYLNPVHLSTFVPNILLQYYNFWYNSDGSIIGEIKSLKKNRKNRNSIIYIRLFEGGRGEGLVSSEEASKKSKCLNFVKKGLHIQGEESKHILSTHHYGVVQKLQIFNSPKDSNRITSLRVNNDYRAMTLINILSYENNEVYRDFYNLLMKFDHITYILIYTLSVPSLFGGTSEHVDVSSMPITVDLIEIPRLNLTLRRNNVDLRMGVSEKDDPSENQGVLSSTATKKDSYKYHFEELNMHLYTGNLQKYNYIYNVIKKMNNTVLLQNSKSDFFFLVSLLNKPFFLNIANLYKEFNKKNIHLCTLLEKHINILLKNHMYVTIYYHNFNINMNVNKNVDVLNENAETNTASSLQYIVLSIHSSKLFINFRNIYSCFFFIVYKYIQKEHEEVVEYCNNLSVCKDDIKEIKYLLNILNYCDSSIFSDVDSCACRLKIFITLSKQIKIILRKKRHRMGTRKDMWNMDQYYNIFHYVKSLWNFDKSGPNDNNSSSGNEGYNSGFDANHYTTSRGANRRGSKSGNGALQGRDTKNGRRKNQVNDTMNKSEDSSSVYGASENSSSYDSNYVSSEKENKKKELNAQEKIIDGDDDDLNGKKKNIKKKTDFNKKKSVTGRRGESQQHSGQKNDQHKSNNAPYEENQNMHIYIYWDIIKDMQFYINNLIYIKAKCKLTIDEEIFLYQNCNINIHKYKLIYNRYIILNSILESKMTSDKCNPLFFYNILRKKQLENQAKMRKYQIQYRKKSKIDELHPTKKLEMNLASPEYSLTYNQNGYDMGKKKIQPSMEGKSHFENVRSNFESLKNCLGGKKEKQTKDNNLVVSINVPKVEAVKYINNIDENIFMNINLYDNIGNIINNMSYKKMEDKNNVEALNYLNSLINSLGIQNFFIIYNYFINNLNVKIIKGENTFLYGNLLSRYLYFYNYNISQYSKIIYIFIFIINHQEIVNMLPKIDDQKMKKNYLNFFKANDSVFNFFNDIFKFVQNFQKDRKKKIKKNILPLMVDNNLSISISDVIKYRLIININVDDYMCEKRVIQPFDVKPNVHVSSDLLNELCFSPFKKLYKYLRRVKRTEEPTIHAIEAPSQVVSDRREVDPRWDMSPLLKQPKHLTTDRKNMLNFDFEESNISCQNTYSKNFIQNMKNDYNAYLDYQRKKVEYEFVGFSAEEIKMTFNNIKKLKEYVNMFVSIKDILLEIFVGDNKLLECINEFIEGADEDIIGSGSHSDDDDSDNDTGNGNGRDGGMTADKEAFSEENTPWNEDLVDIDLHNEQDQANNRKKGAQDKQATSYFMYKFGVLGKAEKEINLKILIRCFMSKYAHEYLAMINPNLKKKNAKKFINIVLLYMLIMNRKIFLHECISSVINILNIFKVYNLKLKILKQKEKSVRGNDSAVPNVENGTDTLLSKLLNRQQKIINKAINTIQLGTKNLTQLTLTERHYFTMRNKSSHKKIVHKNLDYNSDSSDVSTCYFSSDQYEEGQRNDPVKKEENGAKKFLNSLDRQMIDPLFLGLHQDEPHEDRVKSGDNVNSGESTNCYYTYDPRLLIFEYTNNLIIRKKQVKMIKKFKRDFIKKKKQYCYQIIMGGGKTTVLSPLYFLIFSNYFLVFNMCPHPLIHFTINTFRSRFSSIIKKNIYYFNFSRYDNITTDLYVSLCTALENKYILVTSPTCIKSLFLKLVNTIQELNNMKTFDMIKQKAKTHITDALTKFLGFQNDENSFNAGNSSGLKKASTSISGHASKSAQPPTTSDYNMLKKQLDLSVRIFDILNKSILLIDEIDNVLHPLKSELHWPYGTNREIDLVNVVRNFTDVFMNNPYLKFLYDNKNDDVDIRSVKIAVANRREVSANLLNHIRQLREEEQAQRQLQRQLQFEGGNDEDDDVRKVAQHINYGGTGGSNSYHVDHPRTDNRMRLKNGAINNFNNSLSTHLYRKEDAGDYGGVHGNMADVAISGSGLGLVMNETNRYGSVKMPNSAETGTSYTYIDLSLFRYKLSWVLIDFFFYPVYKKLTIPMNIHFNTNTEYIEDLLNTFSKEIEKGIRNHDISLIPHFHIINFKWYDNIIWIIARYVYYFLLCYKISGVSQKVIESYLCIPLCIGYNDINVKNRCKDNNFSSSTIRRLLNIKKFSNKNYSTDASNLRNEDMHVLSSDYHFKIFEKINTLDYILCKILNLCRLYINGILPFVFSKVNTVHYGILSAEQINRCQMIMSKSRYFLAVPYIGKDTPSEMSEFTNVDVVVSLTILSYRYQGMRYFDFILSMKNILYNYSLEKDYEHVQSESSEGSVTDGESSSVVLSDSHEGKNSDEGGTSDERSASDDVLAEKTDGYGNSSGDQAGDGSSSKRSSLMDTDKSSNGEMSTDKWSGKKSKEKARKSHKGLVKEKRTGEQMNINAKKTGEEIKRSTKQTKRELKNMYDLYREVIETSGAKIRKTKKDINNTNFFIYDNNINKRREHSKRTKLGKNYVDNIDRIDLGDKEMLYDLYNLTRKNPLLISYFLLGIILNKYIKHTEKQLSSNSQDLTNNVLFKYVVGYSGTSNDILPEEIHKCKFEKRTIGSILNIINDPKIVNFIFLPSQIAPIDILRSLSFSKIKFNSLIDTGYLINNISPKKVAYYILQFLDYIDCCVYIDNGKHMCMLPLERKRRGRRKKKKKNRNKVLMQCQEKGENAKIHSGPHTGKTTPRTNETRKNTKSTMKRRRKKNTSSNKQSGNKIENNLHLNVEIIPLQDCYVPIKKRFIYFDHINTFGQDIKQYVNANSLVTVNIGNDISSFSQGVFRLRSIGMNQKIFFLIPMCLVKLMNISTSLFKDTVLAEIVKGKSVGVRIEGGGGHSNHCSQERVNPSSHDEKEMLKRFVKRKKRVMRECNKNYSEGSQTESDNGIGEATMILSSSSGESASSIDSVGNNQSGHGKKSSSIDEININDHGNVHQVDDIDGVPFGGYEEKEDPRHVMDPREECMYMIDCYNSIHLGQKSKEEVLKELTYYLILNNISNNIKQCELLCVHGIVNIIKRKSIKMLLDNYINIGVFNYRDYLDIFNTSIDFDVQTQVPSKSSSLLCIVQLIEKFQNIFTKEDELFLQDIIYRYFCLHYDISNKTIVMYFDAFFPRKDFMKTNLPHVILDLFEKLKKIKKDQCVLSYKKNFTKRNTSNEYNAEDDNSIDNHLFKDEYKLYRWTMDDINSDLFGAKTKKKKADQTKGEQATGGTISYINNKVVEKFNRLTEDSHLFIPLNKLPVNDIYLNFPSYVYVSKNFTNLDSINTKKGKKIMNVLVVIECVHNAEEQVTHLNQQKHNNYDEYAEKEALENIWNILKEDNIQEILNILDINPFKYSYDLAKIMTDHVKQNEFDGNRFASFVSLLNRMELYFSNKNKKYIIVSLQEAETLRYYMHKKFNRQKVAMALSGRFSYLTKTDSFYLLSKGDPKKNANLVLESGANNAQVEEKGPDLNHKIENLMEEEMFQENLISDGWGLNNNLSSIALEEKDEGGDMDHFFMEEIKKKEVEKNKNVSDTNNWEITVWGADKEEENVEMLSIYEKEKMEIDPVKEENFFSDVHINLYNYHFWFTPIEITDRNNLRKYISRQIQIVYSVCKFFNSDRKFIDAHVNLLLQYLNFNAPKHRFSYFNDLYLQRRIMKDSLTKSNLKMPEKKSLLIKKNIELEMVEKKLFEGNGDIYAFKIMQQTVRQSLKKKQLTLQEIFDKDDLDYICSKQDIRILFDFLNIRDSNYVNVLFDILGSTISLHELCFTLNPVENMKKTEFQKDLYIEDKKRYAEEFFSEAEKYLKNFRFSLTEHTYFKVIWSGRISSQRIVQESLEGREGGTFGVEKKAPFGQEVSEYALGASLGGVSLGGASLGVGANRNAPPSERDPIHKSPSNDLLSDIFGFNRSQRNDEAAIYAEQINHPVKNSEQFYIYEAENIDPKDRGMMSKNKHKIIFGHYASSKPADNNFPILEMTDISINSMYTSASAQEILNLLFPYPKKYLLLWHEDYSIKSVDECLHIWKPVLSSTHMSGTTFLGFVATVGPHQPPLNKIRALPKSLVKVVQNKKFATFYSDNSFSIDNSGLLNSLNVHFFSKYHIPNHSSYSNSAHSNSAVQCSALPLSLFHDRSSHFLLSTFAAPHTSPLLDGLDFKNYEEFLFRNFSLNIVAKVKKIKSVNEDIFNLWGEEKQQEQEDDEETSPEWEIIPQCL</sequence>
<feature type="compositionally biased region" description="Basic residues" evidence="7">
    <location>
        <begin position="4959"/>
        <end position="4970"/>
    </location>
</feature>
<evidence type="ECO:0000256" key="3">
    <source>
        <dbReference type="ARBA" id="ARBA00022670"/>
    </source>
</evidence>
<feature type="compositionally biased region" description="Basic and acidic residues" evidence="7">
    <location>
        <begin position="4665"/>
        <end position="4680"/>
    </location>
</feature>
<proteinExistence type="predicted"/>
<dbReference type="GO" id="GO:0004843">
    <property type="term" value="F:cysteine-type deubiquitinase activity"/>
    <property type="evidence" value="ECO:0007669"/>
    <property type="project" value="UniProtKB-EC"/>
</dbReference>
<dbReference type="EC" id="3.4.19.12" evidence="2"/>
<evidence type="ECO:0000256" key="4">
    <source>
        <dbReference type="ARBA" id="ARBA00022786"/>
    </source>
</evidence>
<dbReference type="Pfam" id="PF12340">
    <property type="entry name" value="DUF3638"/>
    <property type="match status" value="1"/>
</dbReference>
<dbReference type="VEuPathDB" id="PlasmoDB:PKA1H_130054400"/>
<feature type="compositionally biased region" description="Basic and acidic residues" evidence="7">
    <location>
        <begin position="4711"/>
        <end position="4722"/>
    </location>
</feature>
<feature type="compositionally biased region" description="Basic and acidic residues" evidence="7">
    <location>
        <begin position="2225"/>
        <end position="2244"/>
    </location>
</feature>
<feature type="region of interest" description="Disordered" evidence="7">
    <location>
        <begin position="1282"/>
        <end position="1310"/>
    </location>
</feature>
<dbReference type="PANTHER" id="PTHR13367:SF28">
    <property type="entry name" value="UBIQUITIN THIOESTERASE ZRANB1"/>
    <property type="match status" value="1"/>
</dbReference>
<organism evidence="10 11">
    <name type="scientific">Plasmodium knowlesi</name>
    <dbReference type="NCBI Taxonomy" id="5850"/>
    <lineage>
        <taxon>Eukaryota</taxon>
        <taxon>Sar</taxon>
        <taxon>Alveolata</taxon>
        <taxon>Apicomplexa</taxon>
        <taxon>Aconoidasida</taxon>
        <taxon>Haemosporida</taxon>
        <taxon>Plasmodiidae</taxon>
        <taxon>Plasmodium</taxon>
        <taxon>Plasmodium (Plasmodium)</taxon>
    </lineage>
</organism>
<feature type="compositionally biased region" description="Basic and acidic residues" evidence="7">
    <location>
        <begin position="1697"/>
        <end position="1718"/>
    </location>
</feature>
<feature type="region of interest" description="Disordered" evidence="7">
    <location>
        <begin position="5140"/>
        <end position="5159"/>
    </location>
</feature>
<feature type="compositionally biased region" description="Basic and acidic residues" evidence="7">
    <location>
        <begin position="1784"/>
        <end position="1799"/>
    </location>
</feature>
<feature type="region of interest" description="Disordered" evidence="7">
    <location>
        <begin position="2820"/>
        <end position="2968"/>
    </location>
</feature>
<feature type="compositionally biased region" description="Low complexity" evidence="7">
    <location>
        <begin position="4645"/>
        <end position="4658"/>
    </location>
</feature>
<accession>A0A1Y3DW28</accession>
<feature type="domain" description="DUF3638" evidence="8">
    <location>
        <begin position="3863"/>
        <end position="4017"/>
    </location>
</feature>
<dbReference type="InterPro" id="IPR022099">
    <property type="entry name" value="DUF3638"/>
</dbReference>
<dbReference type="GO" id="GO:0070530">
    <property type="term" value="F:K63-linked polyubiquitin modification-dependent protein binding"/>
    <property type="evidence" value="ECO:0007669"/>
    <property type="project" value="TreeGrafter"/>
</dbReference>
<feature type="region of interest" description="Disordered" evidence="7">
    <location>
        <begin position="1580"/>
        <end position="1603"/>
    </location>
</feature>
<keyword evidence="6" id="KW-0788">Thiol protease</keyword>
<gene>
    <name evidence="10" type="ORF">PKNOH_S05393500</name>
</gene>
<feature type="region of interest" description="Disordered" evidence="7">
    <location>
        <begin position="2120"/>
        <end position="2244"/>
    </location>
</feature>
<feature type="region of interest" description="Disordered" evidence="7">
    <location>
        <begin position="4595"/>
        <end position="4722"/>
    </location>
</feature>
<feature type="region of interest" description="Disordered" evidence="7">
    <location>
        <begin position="5205"/>
        <end position="5260"/>
    </location>
</feature>
<dbReference type="GO" id="GO:0071947">
    <property type="term" value="P:protein deubiquitination involved in ubiquitin-dependent protein catabolic process"/>
    <property type="evidence" value="ECO:0007669"/>
    <property type="project" value="TreeGrafter"/>
</dbReference>
<keyword evidence="5" id="KW-0378">Hydrolase</keyword>
<reference evidence="10 11" key="1">
    <citation type="submission" date="2017-05" db="EMBL/GenBank/DDBJ databases">
        <title>PacBio assembly of a Plasmodium knowlesi genome sequence with Hi-C correction and manual annotation of the SICAvar gene family.</title>
        <authorList>
            <person name="Lapp S.A."/>
            <person name="Geraldo J.A."/>
            <person name="Chien J.-T."/>
            <person name="Ay F."/>
            <person name="Pakala S.B."/>
            <person name="Batugedara G."/>
            <person name="Humphrey J.C."/>
            <person name="Debarry J.D."/>
            <person name="Le Roch K.G."/>
            <person name="Galinski M.R."/>
            <person name="Kissinger J.C."/>
        </authorList>
    </citation>
    <scope>NUCLEOTIDE SEQUENCE [LARGE SCALE GENOMIC DNA]</scope>
    <source>
        <strain evidence="11">Malayan Strain Pk1 (A+)</strain>
    </source>
</reference>
<comment type="caution">
    <text evidence="10">The sequence shown here is derived from an EMBL/GenBank/DDBJ whole genome shotgun (WGS) entry which is preliminary data.</text>
</comment>
<feature type="compositionally biased region" description="Polar residues" evidence="7">
    <location>
        <begin position="5146"/>
        <end position="5156"/>
    </location>
</feature>
<feature type="compositionally biased region" description="Basic and acidic residues" evidence="7">
    <location>
        <begin position="2199"/>
        <end position="2208"/>
    </location>
</feature>
<dbReference type="VEuPathDB" id="PlasmoDB:PKNOH_S05393500"/>
<dbReference type="GO" id="GO:0005634">
    <property type="term" value="C:nucleus"/>
    <property type="evidence" value="ECO:0007669"/>
    <property type="project" value="TreeGrafter"/>
</dbReference>
<dbReference type="Pfam" id="PF12359">
    <property type="entry name" value="DUF3645"/>
    <property type="match status" value="1"/>
</dbReference>
<evidence type="ECO:0000256" key="2">
    <source>
        <dbReference type="ARBA" id="ARBA00012759"/>
    </source>
</evidence>
<evidence type="ECO:0000256" key="7">
    <source>
        <dbReference type="SAM" id="MobiDB-lite"/>
    </source>
</evidence>
<name>A0A1Y3DW28_PLAKN</name>